<proteinExistence type="predicted"/>
<evidence type="ECO:0000256" key="1">
    <source>
        <dbReference type="ARBA" id="ARBA00023002"/>
    </source>
</evidence>
<protein>
    <recommendedName>
        <fullName evidence="2">Acyl-CoA dehydrogenase C-terminal domain-containing protein</fullName>
    </recommendedName>
</protein>
<dbReference type="SUPFAM" id="SSF56645">
    <property type="entry name" value="Acyl-CoA dehydrogenase NM domain-like"/>
    <property type="match status" value="1"/>
</dbReference>
<dbReference type="Pfam" id="PF08028">
    <property type="entry name" value="Acyl-CoA_dh_2"/>
    <property type="match status" value="1"/>
</dbReference>
<name>A0ABT0BRD7_9SPHN</name>
<dbReference type="SUPFAM" id="SSF47203">
    <property type="entry name" value="Acyl-CoA dehydrogenase C-terminal domain-like"/>
    <property type="match status" value="1"/>
</dbReference>
<dbReference type="InterPro" id="IPR013107">
    <property type="entry name" value="Acyl-CoA_DH_C"/>
</dbReference>
<comment type="caution">
    <text evidence="3">The sequence shown here is derived from an EMBL/GenBank/DDBJ whole genome shotgun (WGS) entry which is preliminary data.</text>
</comment>
<dbReference type="Gene3D" id="1.10.540.10">
    <property type="entry name" value="Acyl-CoA dehydrogenase/oxidase, N-terminal domain"/>
    <property type="match status" value="1"/>
</dbReference>
<dbReference type="PANTHER" id="PTHR43884:SF12">
    <property type="entry name" value="ISOVALERYL-COA DEHYDROGENASE, MITOCHONDRIAL-RELATED"/>
    <property type="match status" value="1"/>
</dbReference>
<dbReference type="PIRSF" id="PIRSF016578">
    <property type="entry name" value="HsaA"/>
    <property type="match status" value="1"/>
</dbReference>
<gene>
    <name evidence="3" type="ORF">MTR66_12345</name>
</gene>
<reference evidence="3 4" key="1">
    <citation type="submission" date="2022-04" db="EMBL/GenBank/DDBJ databases">
        <title>Identification of a novel bacterium isolated from mangrove sediments.</title>
        <authorList>
            <person name="Pan X."/>
        </authorList>
    </citation>
    <scope>NUCLEOTIDE SEQUENCE [LARGE SCALE GENOMIC DNA]</scope>
    <source>
        <strain evidence="3 4">B2638</strain>
    </source>
</reference>
<evidence type="ECO:0000313" key="4">
    <source>
        <dbReference type="Proteomes" id="UP001202281"/>
    </source>
</evidence>
<dbReference type="Gene3D" id="2.40.110.10">
    <property type="entry name" value="Butyryl-CoA Dehydrogenase, subunit A, domain 2"/>
    <property type="match status" value="1"/>
</dbReference>
<organism evidence="3 4">
    <name type="scientific">Novosphingobium beihaiensis</name>
    <dbReference type="NCBI Taxonomy" id="2930389"/>
    <lineage>
        <taxon>Bacteria</taxon>
        <taxon>Pseudomonadati</taxon>
        <taxon>Pseudomonadota</taxon>
        <taxon>Alphaproteobacteria</taxon>
        <taxon>Sphingomonadales</taxon>
        <taxon>Sphingomonadaceae</taxon>
        <taxon>Novosphingobium</taxon>
    </lineage>
</organism>
<evidence type="ECO:0000259" key="2">
    <source>
        <dbReference type="Pfam" id="PF08028"/>
    </source>
</evidence>
<keyword evidence="1" id="KW-0560">Oxidoreductase</keyword>
<keyword evidence="4" id="KW-1185">Reference proteome</keyword>
<accession>A0ABT0BRD7</accession>
<dbReference type="PANTHER" id="PTHR43884">
    <property type="entry name" value="ACYL-COA DEHYDROGENASE"/>
    <property type="match status" value="1"/>
</dbReference>
<dbReference type="Gene3D" id="1.20.140.10">
    <property type="entry name" value="Butyryl-CoA Dehydrogenase, subunit A, domain 3"/>
    <property type="match status" value="1"/>
</dbReference>
<dbReference type="InterPro" id="IPR036250">
    <property type="entry name" value="AcylCo_DH-like_C"/>
</dbReference>
<sequence length="383" mass="43045">MPATDRELIERARALAPAIQARSAEAARMRRPHDDSIRELVEAEIIPMFVPKRWGGSEANLQTMFEVVRAISAACPSTGWIAAFYIMHNIYVTKFPGQAQEELFGKRGYVLLPAASAPDMSARKTEGGWRVSGRALWGSGIVHADWVMMSGNAEDGQRAFLMPVEDVEILDTWHFTGMSGTGSNDYAAHDVFVPDHRTVPMSEFFEGVSEGTKLHDNPFYSIPFFIAAYCTILPVLTGSLEGALTAYEAIVERRVRNHTGTVVKDQQHVHITLGEFQIASRVAQDLARGVYDRSAAIMHKRRFTLEDRLDTKGIVAFVSNHCRDTANRMMTVCGSSSFHNDQPLQRIWRDLNTVCSHAFWDWDVTRELWGRRHLDLPLNNPLV</sequence>
<feature type="domain" description="Acyl-CoA dehydrogenase C-terminal" evidence="2">
    <location>
        <begin position="235"/>
        <end position="361"/>
    </location>
</feature>
<dbReference type="InterPro" id="IPR037069">
    <property type="entry name" value="AcylCoA_DH/ox_N_sf"/>
</dbReference>
<dbReference type="InterPro" id="IPR046373">
    <property type="entry name" value="Acyl-CoA_Oxase/DH_mid-dom_sf"/>
</dbReference>
<dbReference type="InterPro" id="IPR009100">
    <property type="entry name" value="AcylCoA_DH/oxidase_NM_dom_sf"/>
</dbReference>
<dbReference type="Proteomes" id="UP001202281">
    <property type="component" value="Unassembled WGS sequence"/>
</dbReference>
<dbReference type="EMBL" id="JALHLG010000016">
    <property type="protein sequence ID" value="MCJ2187601.1"/>
    <property type="molecule type" value="Genomic_DNA"/>
</dbReference>
<evidence type="ECO:0000313" key="3">
    <source>
        <dbReference type="EMBL" id="MCJ2187601.1"/>
    </source>
</evidence>
<dbReference type="RefSeq" id="WP_243921439.1">
    <property type="nucleotide sequence ID" value="NZ_JALHLG010000016.1"/>
</dbReference>